<dbReference type="EMBL" id="HBHX01056053">
    <property type="protein sequence ID" value="CAE0135803.1"/>
    <property type="molecule type" value="Transcribed_RNA"/>
</dbReference>
<sequence>MASLTGSCALPGPRLPQLSWCCETRGPGEGVRIRDAKLIFEMTNAPIQLVGEAVRRFQSQQAAYRLTATGRWGRVVVATPLSDGPPSWICGPPVLVELATSSQQVGQWVLHAAAMPKERALSLSAERDQLDAELLFSAGEPASCTCGYSATLSPGRSLRATLDSDRSATLSYVDRTLENRAVWAASGLVRRKEAPWEPLSRRCKLTLTRRCNL</sequence>
<organism evidence="1">
    <name type="scientific">Haptolina ericina</name>
    <dbReference type="NCBI Taxonomy" id="156174"/>
    <lineage>
        <taxon>Eukaryota</taxon>
        <taxon>Haptista</taxon>
        <taxon>Haptophyta</taxon>
        <taxon>Prymnesiophyceae</taxon>
        <taxon>Prymnesiales</taxon>
        <taxon>Prymnesiaceae</taxon>
        <taxon>Haptolina</taxon>
    </lineage>
</organism>
<dbReference type="AlphaFoldDB" id="A0A7S3BHR8"/>
<gene>
    <name evidence="1" type="ORF">HERI1096_LOCUS30911</name>
</gene>
<reference evidence="1" key="1">
    <citation type="submission" date="2021-01" db="EMBL/GenBank/DDBJ databases">
        <authorList>
            <person name="Corre E."/>
            <person name="Pelletier E."/>
            <person name="Niang G."/>
            <person name="Scheremetjew M."/>
            <person name="Finn R."/>
            <person name="Kale V."/>
            <person name="Holt S."/>
            <person name="Cochrane G."/>
            <person name="Meng A."/>
            <person name="Brown T."/>
            <person name="Cohen L."/>
        </authorList>
    </citation>
    <scope>NUCLEOTIDE SEQUENCE</scope>
    <source>
        <strain evidence="1">CCMP281</strain>
    </source>
</reference>
<name>A0A7S3BHR8_9EUKA</name>
<evidence type="ECO:0000313" key="1">
    <source>
        <dbReference type="EMBL" id="CAE0135803.1"/>
    </source>
</evidence>
<proteinExistence type="predicted"/>
<protein>
    <submittedName>
        <fullName evidence="1">Uncharacterized protein</fullName>
    </submittedName>
</protein>
<accession>A0A7S3BHR8</accession>